<evidence type="ECO:0000313" key="1">
    <source>
        <dbReference type="EMBL" id="EJX03094.1"/>
    </source>
</evidence>
<proteinExistence type="predicted"/>
<reference evidence="1" key="1">
    <citation type="journal article" date="2012" name="PLoS ONE">
        <title>Gene sets for utilization of primary and secondary nutrition supplies in the distal gut of endangered iberian lynx.</title>
        <authorList>
            <person name="Alcaide M."/>
            <person name="Messina E."/>
            <person name="Richter M."/>
            <person name="Bargiela R."/>
            <person name="Peplies J."/>
            <person name="Huws S.A."/>
            <person name="Newbold C.J."/>
            <person name="Golyshin P.N."/>
            <person name="Simon M.A."/>
            <person name="Lopez G."/>
            <person name="Yakimov M.M."/>
            <person name="Ferrer M."/>
        </authorList>
    </citation>
    <scope>NUCLEOTIDE SEQUENCE</scope>
</reference>
<organism evidence="1">
    <name type="scientific">gut metagenome</name>
    <dbReference type="NCBI Taxonomy" id="749906"/>
    <lineage>
        <taxon>unclassified sequences</taxon>
        <taxon>metagenomes</taxon>
        <taxon>organismal metagenomes</taxon>
    </lineage>
</organism>
<comment type="caution">
    <text evidence="1">The sequence shown here is derived from an EMBL/GenBank/DDBJ whole genome shotgun (WGS) entry which is preliminary data.</text>
</comment>
<name>J9G8C8_9ZZZZ</name>
<accession>J9G8C8</accession>
<gene>
    <name evidence="1" type="ORF">EVA_08801</name>
</gene>
<sequence>MKILTNTLCQHSFCNLFKTGSIGSNYIISFKSIFLGSIYHAVTDIYHNSLKFFVYLFKTPA</sequence>
<protein>
    <submittedName>
        <fullName evidence="1">Uncharacterized protein</fullName>
    </submittedName>
</protein>
<dbReference type="AlphaFoldDB" id="J9G8C8"/>
<dbReference type="EMBL" id="AMCI01002302">
    <property type="protein sequence ID" value="EJX03094.1"/>
    <property type="molecule type" value="Genomic_DNA"/>
</dbReference>